<evidence type="ECO:0000313" key="3">
    <source>
        <dbReference type="Proteomes" id="UP000256601"/>
    </source>
</evidence>
<dbReference type="OrthoDB" id="4083245at2759"/>
<sequence>MNIIPRQPRTPTRKSCSGTATPTPRRRVRDEVEEDEVVLSGENVKEITKRLKGHSQRRTHACTTQIPRYISQGSVYSIRQVPLTFECEVGYFGPHSDVMDSDTTILKLRDISSELGFLFFLDDQMEPNIRQQLEKCWAVLQTQLGATVVAVTTDAHATQNDYSIPLICDHTVALARAFRALHPMGGGRMLLDAIAMIDRATNKIYFAPLSLGNSTAQVSLRCEDVMAFVEYIWSER</sequence>
<organism evidence="2 3">
    <name type="scientific">Yarrowia lipolytica</name>
    <name type="common">Candida lipolytica</name>
    <dbReference type="NCBI Taxonomy" id="4952"/>
    <lineage>
        <taxon>Eukaryota</taxon>
        <taxon>Fungi</taxon>
        <taxon>Dikarya</taxon>
        <taxon>Ascomycota</taxon>
        <taxon>Saccharomycotina</taxon>
        <taxon>Dipodascomycetes</taxon>
        <taxon>Dipodascales</taxon>
        <taxon>Dipodascales incertae sedis</taxon>
        <taxon>Yarrowia</taxon>
    </lineage>
</organism>
<dbReference type="VEuPathDB" id="FungiDB:YALI1_E17201g"/>
<feature type="region of interest" description="Disordered" evidence="1">
    <location>
        <begin position="1"/>
        <end position="32"/>
    </location>
</feature>
<accession>A0A371CEL7</accession>
<dbReference type="AlphaFoldDB" id="A0A371CEL7"/>
<dbReference type="VEuPathDB" id="FungiDB:YALI0_E14168g"/>
<feature type="compositionally biased region" description="Polar residues" evidence="1">
    <location>
        <begin position="9"/>
        <end position="22"/>
    </location>
</feature>
<reference evidence="2 3" key="1">
    <citation type="submission" date="2018-07" db="EMBL/GenBank/DDBJ databases">
        <title>Draft Genome Assemblies for Five Robust Yarrowia lipolytica Strains Exhibiting High Lipid Production and Pentose Sugar Utilization and Sugar Alcohol Secretion from Undetoxified Lignocellulosic Biomass Hydrolysates.</title>
        <authorList>
            <consortium name="DOE Joint Genome Institute"/>
            <person name="Walker C."/>
            <person name="Ryu S."/>
            <person name="Na H."/>
            <person name="Zane M."/>
            <person name="LaButti K."/>
            <person name="Lipzen A."/>
            <person name="Haridas S."/>
            <person name="Barry K."/>
            <person name="Grigoriev I.V."/>
            <person name="Quarterman J."/>
            <person name="Slininger P."/>
            <person name="Dien B."/>
            <person name="Trinh C.T."/>
        </authorList>
    </citation>
    <scope>NUCLEOTIDE SEQUENCE [LARGE SCALE GENOMIC DNA]</scope>
    <source>
        <strain evidence="2 3">YB392</strain>
    </source>
</reference>
<gene>
    <name evidence="2" type="ORF">B0I71DRAFT_126929</name>
</gene>
<protein>
    <submittedName>
        <fullName evidence="2">Uncharacterized protein</fullName>
    </submittedName>
</protein>
<dbReference type="EMBL" id="KZ858950">
    <property type="protein sequence ID" value="RDW28735.1"/>
    <property type="molecule type" value="Genomic_DNA"/>
</dbReference>
<name>A0A371CEL7_YARLL</name>
<proteinExistence type="predicted"/>
<dbReference type="Proteomes" id="UP000256601">
    <property type="component" value="Unassembled WGS sequence"/>
</dbReference>
<evidence type="ECO:0000313" key="2">
    <source>
        <dbReference type="EMBL" id="RDW28735.1"/>
    </source>
</evidence>
<evidence type="ECO:0000256" key="1">
    <source>
        <dbReference type="SAM" id="MobiDB-lite"/>
    </source>
</evidence>